<feature type="transmembrane region" description="Helical" evidence="8">
    <location>
        <begin position="148"/>
        <end position="168"/>
    </location>
</feature>
<reference evidence="10" key="1">
    <citation type="journal article" date="2020" name="Stud. Mycol.">
        <title>101 Dothideomycetes genomes: a test case for predicting lifestyles and emergence of pathogens.</title>
        <authorList>
            <person name="Haridas S."/>
            <person name="Albert R."/>
            <person name="Binder M."/>
            <person name="Bloem J."/>
            <person name="Labutti K."/>
            <person name="Salamov A."/>
            <person name="Andreopoulos B."/>
            <person name="Baker S."/>
            <person name="Barry K."/>
            <person name="Bills G."/>
            <person name="Bluhm B."/>
            <person name="Cannon C."/>
            <person name="Castanera R."/>
            <person name="Culley D."/>
            <person name="Daum C."/>
            <person name="Ezra D."/>
            <person name="Gonzalez J."/>
            <person name="Henrissat B."/>
            <person name="Kuo A."/>
            <person name="Liang C."/>
            <person name="Lipzen A."/>
            <person name="Lutzoni F."/>
            <person name="Magnuson J."/>
            <person name="Mondo S."/>
            <person name="Nolan M."/>
            <person name="Ohm R."/>
            <person name="Pangilinan J."/>
            <person name="Park H.-J."/>
            <person name="Ramirez L."/>
            <person name="Alfaro M."/>
            <person name="Sun H."/>
            <person name="Tritt A."/>
            <person name="Yoshinaga Y."/>
            <person name="Zwiers L.-H."/>
            <person name="Turgeon B."/>
            <person name="Goodwin S."/>
            <person name="Spatafora J."/>
            <person name="Crous P."/>
            <person name="Grigoriev I."/>
        </authorList>
    </citation>
    <scope>NUCLEOTIDE SEQUENCE</scope>
    <source>
        <strain evidence="10">CBS 122367</strain>
    </source>
</reference>
<evidence type="ECO:0000256" key="4">
    <source>
        <dbReference type="ARBA" id="ARBA00022692"/>
    </source>
</evidence>
<feature type="transmembrane region" description="Helical" evidence="8">
    <location>
        <begin position="455"/>
        <end position="475"/>
    </location>
</feature>
<dbReference type="PANTHER" id="PTHR23501:SF12">
    <property type="entry name" value="MAJOR FACILITATOR SUPERFAMILY (MFS) PROFILE DOMAIN-CONTAINING PROTEIN-RELATED"/>
    <property type="match status" value="1"/>
</dbReference>
<feature type="transmembrane region" description="Helical" evidence="8">
    <location>
        <begin position="324"/>
        <end position="344"/>
    </location>
</feature>
<dbReference type="GO" id="GO:0005886">
    <property type="term" value="C:plasma membrane"/>
    <property type="evidence" value="ECO:0007669"/>
    <property type="project" value="TreeGrafter"/>
</dbReference>
<feature type="compositionally biased region" description="Low complexity" evidence="7">
    <location>
        <begin position="32"/>
        <end position="45"/>
    </location>
</feature>
<evidence type="ECO:0000256" key="7">
    <source>
        <dbReference type="SAM" id="MobiDB-lite"/>
    </source>
</evidence>
<feature type="transmembrane region" description="Helical" evidence="8">
    <location>
        <begin position="284"/>
        <end position="303"/>
    </location>
</feature>
<feature type="compositionally biased region" description="Basic and acidic residues" evidence="7">
    <location>
        <begin position="19"/>
        <end position="29"/>
    </location>
</feature>
<feature type="transmembrane region" description="Helical" evidence="8">
    <location>
        <begin position="419"/>
        <end position="443"/>
    </location>
</feature>
<evidence type="ECO:0000313" key="10">
    <source>
        <dbReference type="EMBL" id="KAF2686333.1"/>
    </source>
</evidence>
<dbReference type="OrthoDB" id="10021397at2759"/>
<evidence type="ECO:0000256" key="2">
    <source>
        <dbReference type="ARBA" id="ARBA00007520"/>
    </source>
</evidence>
<evidence type="ECO:0000256" key="5">
    <source>
        <dbReference type="ARBA" id="ARBA00022989"/>
    </source>
</evidence>
<evidence type="ECO:0000313" key="11">
    <source>
        <dbReference type="Proteomes" id="UP000799291"/>
    </source>
</evidence>
<dbReference type="InterPro" id="IPR036259">
    <property type="entry name" value="MFS_trans_sf"/>
</dbReference>
<feature type="transmembrane region" description="Helical" evidence="8">
    <location>
        <begin position="364"/>
        <end position="382"/>
    </location>
</feature>
<feature type="domain" description="Major facilitator superfamily (MFS) profile" evidence="9">
    <location>
        <begin position="57"/>
        <end position="556"/>
    </location>
</feature>
<evidence type="ECO:0000256" key="1">
    <source>
        <dbReference type="ARBA" id="ARBA00004141"/>
    </source>
</evidence>
<evidence type="ECO:0000256" key="3">
    <source>
        <dbReference type="ARBA" id="ARBA00022448"/>
    </source>
</evidence>
<feature type="transmembrane region" description="Helical" evidence="8">
    <location>
        <begin position="54"/>
        <end position="78"/>
    </location>
</feature>
<name>A0A6G1J815_9PLEO</name>
<accession>A0A6G1J815</accession>
<dbReference type="GO" id="GO:0022857">
    <property type="term" value="F:transmembrane transporter activity"/>
    <property type="evidence" value="ECO:0007669"/>
    <property type="project" value="InterPro"/>
</dbReference>
<proteinExistence type="inferred from homology"/>
<feature type="transmembrane region" description="Helical" evidence="8">
    <location>
        <begin position="389"/>
        <end position="407"/>
    </location>
</feature>
<feature type="transmembrane region" description="Helical" evidence="8">
    <location>
        <begin position="212"/>
        <end position="231"/>
    </location>
</feature>
<keyword evidence="3" id="KW-0813">Transport</keyword>
<comment type="subcellular location">
    <subcellularLocation>
        <location evidence="1">Membrane</location>
        <topology evidence="1">Multi-pass membrane protein</topology>
    </subcellularLocation>
</comment>
<dbReference type="PROSITE" id="PS50850">
    <property type="entry name" value="MFS"/>
    <property type="match status" value="1"/>
</dbReference>
<dbReference type="EMBL" id="MU005577">
    <property type="protein sequence ID" value="KAF2686333.1"/>
    <property type="molecule type" value="Genomic_DNA"/>
</dbReference>
<feature type="region of interest" description="Disordered" evidence="7">
    <location>
        <begin position="1"/>
        <end position="47"/>
    </location>
</feature>
<gene>
    <name evidence="10" type="ORF">K458DRAFT_416639</name>
</gene>
<evidence type="ECO:0000256" key="6">
    <source>
        <dbReference type="ARBA" id="ARBA00023136"/>
    </source>
</evidence>
<keyword evidence="11" id="KW-1185">Reference proteome</keyword>
<sequence length="578" mass="62088">MADSESHQSVHASGPQHQSTEESIIKKQPNDSSTETAPTPSASNSQNPYSSVQWLLIVLAVYSSALFYGLDTTIVAVIQGPVTTYFPNSLPKLGWLGIGFPLGSITTIAAWSKAYTLFDTKWMYIASLVHFTAGSALCGAAPNMDALIVGRVWAGVGGAGMYLGQLSIWTLNVGVKRRSLYISGGGIVWGLGCIVGPLVGGAFADSRASWRWAFYINLVLFGIFTPVYFFVLRSHMPGPPTPLSKRLRSLDWLGITLNAGTFTAFVIGFAIGGTIWPWSDARTIGTLITFGVTLLVYIFQQRYTLLTTRANRVFPVRFLKRRTFLLLFIAQSAVQTALAVPLYYIPLFFQFARGESAVTAAVRLLPFVIVNIVTVLANGVLLPKFGCYMLWYLASGLLNTIGGALFFATLTPRTSAGAIYGYSIFLALGTGLAQQAAYSVAAVKAPHHVSDAMGFINLAQVGSVVIILTFASLIFQNVGYHNVKDALAGLEVSGEEIRAALGGAKGGVFDAAGLNEGVRVKVDEGIVDALRWVFLTVLVAGVVGVLASLGMRRETLFKEAGGDVVREEHEAKEEVRRG</sequence>
<keyword evidence="6 8" id="KW-0472">Membrane</keyword>
<feature type="transmembrane region" description="Helical" evidence="8">
    <location>
        <begin position="180"/>
        <end position="200"/>
    </location>
</feature>
<dbReference type="Pfam" id="PF07690">
    <property type="entry name" value="MFS_1"/>
    <property type="match status" value="1"/>
</dbReference>
<keyword evidence="5 8" id="KW-1133">Transmembrane helix</keyword>
<dbReference type="AlphaFoldDB" id="A0A6G1J815"/>
<organism evidence="10 11">
    <name type="scientific">Lentithecium fluviatile CBS 122367</name>
    <dbReference type="NCBI Taxonomy" id="1168545"/>
    <lineage>
        <taxon>Eukaryota</taxon>
        <taxon>Fungi</taxon>
        <taxon>Dikarya</taxon>
        <taxon>Ascomycota</taxon>
        <taxon>Pezizomycotina</taxon>
        <taxon>Dothideomycetes</taxon>
        <taxon>Pleosporomycetidae</taxon>
        <taxon>Pleosporales</taxon>
        <taxon>Massarineae</taxon>
        <taxon>Lentitheciaceae</taxon>
        <taxon>Lentithecium</taxon>
    </lineage>
</organism>
<protein>
    <submittedName>
        <fullName evidence="10">MFS general substrate transporter</fullName>
    </submittedName>
</protein>
<dbReference type="Gene3D" id="1.20.1250.20">
    <property type="entry name" value="MFS general substrate transporter like domains"/>
    <property type="match status" value="2"/>
</dbReference>
<comment type="similarity">
    <text evidence="2">Belongs to the major facilitator superfamily. TCR/Tet family.</text>
</comment>
<feature type="transmembrane region" description="Helical" evidence="8">
    <location>
        <begin position="123"/>
        <end position="142"/>
    </location>
</feature>
<evidence type="ECO:0000256" key="8">
    <source>
        <dbReference type="SAM" id="Phobius"/>
    </source>
</evidence>
<evidence type="ECO:0000259" key="9">
    <source>
        <dbReference type="PROSITE" id="PS50850"/>
    </source>
</evidence>
<feature type="transmembrane region" description="Helical" evidence="8">
    <location>
        <begin position="93"/>
        <end position="111"/>
    </location>
</feature>
<keyword evidence="4 8" id="KW-0812">Transmembrane</keyword>
<dbReference type="Proteomes" id="UP000799291">
    <property type="component" value="Unassembled WGS sequence"/>
</dbReference>
<dbReference type="InterPro" id="IPR011701">
    <property type="entry name" value="MFS"/>
</dbReference>
<feature type="transmembrane region" description="Helical" evidence="8">
    <location>
        <begin position="529"/>
        <end position="549"/>
    </location>
</feature>
<feature type="compositionally biased region" description="Polar residues" evidence="7">
    <location>
        <begin position="9"/>
        <end position="18"/>
    </location>
</feature>
<dbReference type="SUPFAM" id="SSF103473">
    <property type="entry name" value="MFS general substrate transporter"/>
    <property type="match status" value="1"/>
</dbReference>
<dbReference type="InterPro" id="IPR020846">
    <property type="entry name" value="MFS_dom"/>
</dbReference>
<dbReference type="PANTHER" id="PTHR23501">
    <property type="entry name" value="MAJOR FACILITATOR SUPERFAMILY"/>
    <property type="match status" value="1"/>
</dbReference>
<feature type="transmembrane region" description="Helical" evidence="8">
    <location>
        <begin position="252"/>
        <end position="278"/>
    </location>
</feature>